<feature type="region of interest" description="Disordered" evidence="1">
    <location>
        <begin position="60"/>
        <end position="84"/>
    </location>
</feature>
<dbReference type="Gene3D" id="2.60.120.1440">
    <property type="match status" value="1"/>
</dbReference>
<reference evidence="4 5" key="1">
    <citation type="submission" date="2022-04" db="EMBL/GenBank/DDBJ databases">
        <title>Identification of a novel bacterium isolated from mangrove sediments.</title>
        <authorList>
            <person name="Pan X."/>
        </authorList>
    </citation>
    <scope>NUCLEOTIDE SEQUENCE [LARGE SCALE GENOMIC DNA]</scope>
    <source>
        <strain evidence="4 5">B2638</strain>
    </source>
</reference>
<dbReference type="PANTHER" id="PTHR30273:SF2">
    <property type="entry name" value="PROTEIN FECR"/>
    <property type="match status" value="1"/>
</dbReference>
<evidence type="ECO:0000256" key="1">
    <source>
        <dbReference type="SAM" id="MobiDB-lite"/>
    </source>
</evidence>
<evidence type="ECO:0000313" key="5">
    <source>
        <dbReference type="Proteomes" id="UP001202281"/>
    </source>
</evidence>
<gene>
    <name evidence="4" type="ORF">MTR66_03870</name>
</gene>
<dbReference type="Pfam" id="PF04773">
    <property type="entry name" value="FecR"/>
    <property type="match status" value="1"/>
</dbReference>
<name>A0ABT0BLK3_9SPHN</name>
<sequence>MNDEDHAEVLAQAAQWHARVLGGDADWDAFAQWLDAAPEHHTAYEKIALLEDDFTRWGRDNAPAAPLSPANDDSSPDAAGRPASTRRRWIAGGAIAAVLTALVSFPAVRQLWPEDPVYYTAQDAPRRIALASGTQVQLDRGTRIAVETGRGEHVDVIRGAIYVDVRHAGGQPLEIGAGDYRIRDIGTRFAVTRRETGVSVAVAQGLVDVSWPGHDPVRLAAGRRLDAAGAQVTVRNIAATSVASWREGRLIYDNAPLSLVASDLSRYTADPIYVDPSVAGLKLSGVLFIRGRADLLQQIEAYLPVEVRGEGDAVHIAGKPGR</sequence>
<proteinExistence type="predicted"/>
<dbReference type="RefSeq" id="WP_243918100.1">
    <property type="nucleotide sequence ID" value="NZ_JALHLG010000005.1"/>
</dbReference>
<dbReference type="EMBL" id="JALHLG010000005">
    <property type="protein sequence ID" value="MCJ2185951.1"/>
    <property type="molecule type" value="Genomic_DNA"/>
</dbReference>
<dbReference type="Proteomes" id="UP001202281">
    <property type="component" value="Unassembled WGS sequence"/>
</dbReference>
<evidence type="ECO:0000259" key="3">
    <source>
        <dbReference type="Pfam" id="PF16220"/>
    </source>
</evidence>
<dbReference type="PIRSF" id="PIRSF018266">
    <property type="entry name" value="FecR"/>
    <property type="match status" value="1"/>
</dbReference>
<organism evidence="4 5">
    <name type="scientific">Novosphingobium beihaiensis</name>
    <dbReference type="NCBI Taxonomy" id="2930389"/>
    <lineage>
        <taxon>Bacteria</taxon>
        <taxon>Pseudomonadati</taxon>
        <taxon>Pseudomonadota</taxon>
        <taxon>Alphaproteobacteria</taxon>
        <taxon>Sphingomonadales</taxon>
        <taxon>Sphingomonadaceae</taxon>
        <taxon>Novosphingobium</taxon>
    </lineage>
</organism>
<keyword evidence="5" id="KW-1185">Reference proteome</keyword>
<dbReference type="InterPro" id="IPR006860">
    <property type="entry name" value="FecR"/>
</dbReference>
<feature type="domain" description="FecR protein" evidence="2">
    <location>
        <begin position="118"/>
        <end position="207"/>
    </location>
</feature>
<dbReference type="Pfam" id="PF16220">
    <property type="entry name" value="DUF4880"/>
    <property type="match status" value="1"/>
</dbReference>
<dbReference type="InterPro" id="IPR032623">
    <property type="entry name" value="FecR_N"/>
</dbReference>
<evidence type="ECO:0000313" key="4">
    <source>
        <dbReference type="EMBL" id="MCJ2185951.1"/>
    </source>
</evidence>
<accession>A0ABT0BLK3</accession>
<feature type="domain" description="FecR N-terminal" evidence="3">
    <location>
        <begin position="12"/>
        <end position="48"/>
    </location>
</feature>
<comment type="caution">
    <text evidence="4">The sequence shown here is derived from an EMBL/GenBank/DDBJ whole genome shotgun (WGS) entry which is preliminary data.</text>
</comment>
<dbReference type="PANTHER" id="PTHR30273">
    <property type="entry name" value="PERIPLASMIC SIGNAL SENSOR AND SIGMA FACTOR ACTIVATOR FECR-RELATED"/>
    <property type="match status" value="1"/>
</dbReference>
<protein>
    <submittedName>
        <fullName evidence="4">FecR domain-containing protein</fullName>
    </submittedName>
</protein>
<dbReference type="InterPro" id="IPR012373">
    <property type="entry name" value="Ferrdict_sens_TM"/>
</dbReference>
<evidence type="ECO:0000259" key="2">
    <source>
        <dbReference type="Pfam" id="PF04773"/>
    </source>
</evidence>